<protein>
    <submittedName>
        <fullName evidence="7">HTH-type transcriptional regulator GltC</fullName>
    </submittedName>
</protein>
<feature type="domain" description="HTH lysR-type" evidence="6">
    <location>
        <begin position="1"/>
        <end position="58"/>
    </location>
</feature>
<evidence type="ECO:0000256" key="3">
    <source>
        <dbReference type="ARBA" id="ARBA00023015"/>
    </source>
</evidence>
<dbReference type="InterPro" id="IPR000847">
    <property type="entry name" value="LysR_HTH_N"/>
</dbReference>
<evidence type="ECO:0000313" key="8">
    <source>
        <dbReference type="Proteomes" id="UP000328092"/>
    </source>
</evidence>
<dbReference type="InterPro" id="IPR036390">
    <property type="entry name" value="WH_DNA-bd_sf"/>
</dbReference>
<dbReference type="PRINTS" id="PR00039">
    <property type="entry name" value="HTHLYSR"/>
</dbReference>
<dbReference type="RefSeq" id="WP_172628134.1">
    <property type="nucleotide sequence ID" value="NZ_CAADFC020000016.1"/>
</dbReference>
<dbReference type="Gene3D" id="1.10.10.10">
    <property type="entry name" value="Winged helix-like DNA-binding domain superfamily/Winged helix DNA-binding domain"/>
    <property type="match status" value="1"/>
</dbReference>
<comment type="similarity">
    <text evidence="2">Belongs to the LysR transcriptional regulatory family.</text>
</comment>
<dbReference type="Pfam" id="PF00126">
    <property type="entry name" value="HTH_1"/>
    <property type="match status" value="1"/>
</dbReference>
<dbReference type="FunFam" id="1.10.10.10:FF:000001">
    <property type="entry name" value="LysR family transcriptional regulator"/>
    <property type="match status" value="1"/>
</dbReference>
<reference evidence="7" key="1">
    <citation type="submission" date="2019-02" db="EMBL/GenBank/DDBJ databases">
        <authorList>
            <person name="Pothier F.J."/>
        </authorList>
    </citation>
    <scope>NUCLEOTIDE SEQUENCE</scope>
    <source>
        <strain evidence="7">CI-1B</strain>
    </source>
</reference>
<dbReference type="Pfam" id="PF03466">
    <property type="entry name" value="LysR_substrate"/>
    <property type="match status" value="1"/>
</dbReference>
<proteinExistence type="inferred from homology"/>
<evidence type="ECO:0000256" key="2">
    <source>
        <dbReference type="ARBA" id="ARBA00009437"/>
    </source>
</evidence>
<dbReference type="Gene3D" id="3.40.190.10">
    <property type="entry name" value="Periplasmic binding protein-like II"/>
    <property type="match status" value="2"/>
</dbReference>
<dbReference type="InterPro" id="IPR005119">
    <property type="entry name" value="LysR_subst-bd"/>
</dbReference>
<keyword evidence="4" id="KW-0238">DNA-binding</keyword>
<dbReference type="AlphaFoldDB" id="A0A508TB76"/>
<evidence type="ECO:0000256" key="4">
    <source>
        <dbReference type="ARBA" id="ARBA00023125"/>
    </source>
</evidence>
<keyword evidence="8" id="KW-1185">Reference proteome</keyword>
<name>A0A508TB76_9BRAD</name>
<dbReference type="SUPFAM" id="SSF46785">
    <property type="entry name" value="Winged helix' DNA-binding domain"/>
    <property type="match status" value="1"/>
</dbReference>
<comment type="caution">
    <text evidence="7">The sequence shown here is derived from an EMBL/GenBank/DDBJ whole genome shotgun (WGS) entry which is preliminary data.</text>
</comment>
<dbReference type="InterPro" id="IPR036388">
    <property type="entry name" value="WH-like_DNA-bd_sf"/>
</dbReference>
<sequence length="307" mass="33899">MDLRQLRYFIGVAERGGFGAAASALNIAQSALSRHIKELERELGGALFTRTARGVAVTESGKVLLERGRWLLGLVDDIKAEVRTENREPSGTVRLGAPSSVAEIFYPPLARLIAARFPRVQLELGEALTELACDRLLRGQLDLAIVTGPQPNDHLCYETLVEEQVFLIGPPDDPKLKRGRMTVNDLKHLSRAVLPLSRTPFPPEVPSFVRVESSTPMKRIVASGLGYALLPYSGIYQEVDAGQLSAALLPWMSAERVLALPRGRPISRATQETRTLLKEICGDLIRDGIIRTSQRKRVIRQQRTSAH</sequence>
<evidence type="ECO:0000259" key="6">
    <source>
        <dbReference type="PROSITE" id="PS50931"/>
    </source>
</evidence>
<evidence type="ECO:0000313" key="7">
    <source>
        <dbReference type="EMBL" id="VIO72732.1"/>
    </source>
</evidence>
<accession>A0A508TB76</accession>
<evidence type="ECO:0000256" key="5">
    <source>
        <dbReference type="ARBA" id="ARBA00023163"/>
    </source>
</evidence>
<dbReference type="PANTHER" id="PTHR30126:SF40">
    <property type="entry name" value="HTH-TYPE TRANSCRIPTIONAL REGULATOR GLTR"/>
    <property type="match status" value="1"/>
</dbReference>
<organism evidence="7 8">
    <name type="scientific">Bradyrhizobium ivorense</name>
    <dbReference type="NCBI Taxonomy" id="2511166"/>
    <lineage>
        <taxon>Bacteria</taxon>
        <taxon>Pseudomonadati</taxon>
        <taxon>Pseudomonadota</taxon>
        <taxon>Alphaproteobacteria</taxon>
        <taxon>Hyphomicrobiales</taxon>
        <taxon>Nitrobacteraceae</taxon>
        <taxon>Bradyrhizobium</taxon>
    </lineage>
</organism>
<comment type="function">
    <text evidence="1">NodD regulates the expression of the nodABCFE genes which encode other nodulation proteins. NodD is also a negative regulator of its own expression. Binds flavonoids as inducers.</text>
</comment>
<dbReference type="SUPFAM" id="SSF53850">
    <property type="entry name" value="Periplasmic binding protein-like II"/>
    <property type="match status" value="1"/>
</dbReference>
<dbReference type="Proteomes" id="UP000328092">
    <property type="component" value="Unassembled WGS sequence"/>
</dbReference>
<dbReference type="GO" id="GO:0003700">
    <property type="term" value="F:DNA-binding transcription factor activity"/>
    <property type="evidence" value="ECO:0007669"/>
    <property type="project" value="InterPro"/>
</dbReference>
<gene>
    <name evidence="7" type="primary">gltC_2</name>
    <name evidence="7" type="ORF">CI1B_43780</name>
</gene>
<dbReference type="PANTHER" id="PTHR30126">
    <property type="entry name" value="HTH-TYPE TRANSCRIPTIONAL REGULATOR"/>
    <property type="match status" value="1"/>
</dbReference>
<dbReference type="GO" id="GO:0000976">
    <property type="term" value="F:transcription cis-regulatory region binding"/>
    <property type="evidence" value="ECO:0007669"/>
    <property type="project" value="TreeGrafter"/>
</dbReference>
<evidence type="ECO:0000256" key="1">
    <source>
        <dbReference type="ARBA" id="ARBA00003502"/>
    </source>
</evidence>
<keyword evidence="5" id="KW-0804">Transcription</keyword>
<keyword evidence="3" id="KW-0805">Transcription regulation</keyword>
<dbReference type="EMBL" id="CAADFC020000016">
    <property type="protein sequence ID" value="VIO72732.1"/>
    <property type="molecule type" value="Genomic_DNA"/>
</dbReference>
<dbReference type="PROSITE" id="PS50931">
    <property type="entry name" value="HTH_LYSR"/>
    <property type="match status" value="1"/>
</dbReference>